<dbReference type="Gene3D" id="1.10.630.10">
    <property type="entry name" value="Cytochrome P450"/>
    <property type="match status" value="2"/>
</dbReference>
<evidence type="ECO:0000256" key="2">
    <source>
        <dbReference type="ARBA" id="ARBA00010617"/>
    </source>
</evidence>
<dbReference type="GO" id="GO:0016125">
    <property type="term" value="P:sterol metabolic process"/>
    <property type="evidence" value="ECO:0007669"/>
    <property type="project" value="TreeGrafter"/>
</dbReference>
<proteinExistence type="inferred from homology"/>
<dbReference type="GO" id="GO:0005783">
    <property type="term" value="C:endoplasmic reticulum"/>
    <property type="evidence" value="ECO:0007669"/>
    <property type="project" value="TreeGrafter"/>
</dbReference>
<dbReference type="PRINTS" id="PR00385">
    <property type="entry name" value="P450"/>
</dbReference>
<evidence type="ECO:0000256" key="6">
    <source>
        <dbReference type="ARBA" id="ARBA00023004"/>
    </source>
</evidence>
<dbReference type="CDD" id="cd11043">
    <property type="entry name" value="CYP90-like"/>
    <property type="match status" value="1"/>
</dbReference>
<dbReference type="Pfam" id="PF00067">
    <property type="entry name" value="p450"/>
    <property type="match status" value="2"/>
</dbReference>
<keyword evidence="5" id="KW-0472">Membrane</keyword>
<sequence length="867" mass="99329">MGLITKPYLYAFLIDGQLHQKANEWLFVRKLGENKHTLPPGDLGWPFIGNTLSFIKALKSDDPESFISNHVKRFGSTGIYKACLFGKPTIIVTTAETCKQVLMDSLQFKTGWPKSTSELMGRKSFLGLSEEEHKRLRKLTAAPISGHKALSMYHEYIKDVIVSSLDELAEAEKPVEFLTEIRKITFRIIMFIFLSCEVGTPLETMEKEYAIMNHGLRAMAINLPGFAFHKALKARKRMVKIIQGILDGRRARNEAQISRERTDMTDMLMETEDENGNKLDDEEIIDIILMYLNAGHESTAHATLWATLFLHENPEYYQKAKAEQLEILKTASPEEGLNFKGTKQMEYLSKVIDETLRIVNVSLYSYREAATDVKVSGYTIPRGWKVMMWYRGVHLNPEYYPDPKKFNPSRWNGSNAKARSFIPFGIGSRLCPGSDLTKLEITIFLHYFLLNYEFGRTGIYKAYLFGKPTIIVTTPETCKQVLMDSLQFKTGWPKSTSELMGRKSFVGLSEEEHKRLRKLTAAPISGHKALSMYQEYIEDVIVSSLDELAKAKKPVEFLTEIRKITFRIIMFIFLSCEVGTLLETMEKDYTLMNHGLRAMAINLPGFAFHKALKARKRMVKIIQGIVDGRRARNEAQISRERTDLTDMLIEAEDENGNKLDDEEIIDIILMYLNAGHESTAHATLWATLFLHEHPEYYQKAKAEQLEILKTASPEEGFNFRGTKQMEYLSKVIDETLRIVNVSLYSYREAATEVKISGYTIPRGWKVMMWYRGVHLNPEYYPDPKEFNPSRWNESNAKAGSFIPFGMGSRLCPGIDLTKLEITIFLHYFLLNYELERLNPAIGVSYLPHPRPKDNCLAKIKKLPSPSI</sequence>
<dbReference type="EMBL" id="SMOL01000120">
    <property type="protein sequence ID" value="KAB2632203.1"/>
    <property type="molecule type" value="Genomic_DNA"/>
</dbReference>
<dbReference type="AlphaFoldDB" id="A0A5N5HZB0"/>
<gene>
    <name evidence="8" type="ORF">D8674_028450</name>
</gene>
<dbReference type="InterPro" id="IPR017972">
    <property type="entry name" value="Cyt_P450_CS"/>
</dbReference>
<keyword evidence="5" id="KW-1133">Transmembrane helix</keyword>
<reference evidence="9" key="2">
    <citation type="submission" date="2019-10" db="EMBL/GenBank/DDBJ databases">
        <title>A de novo genome assembly of a pear dwarfing rootstock.</title>
        <authorList>
            <person name="Wang F."/>
            <person name="Wang J."/>
            <person name="Li S."/>
            <person name="Zhang Y."/>
            <person name="Fang M."/>
            <person name="Ma L."/>
            <person name="Zhao Y."/>
            <person name="Jiang S."/>
        </authorList>
    </citation>
    <scope>NUCLEOTIDE SEQUENCE [LARGE SCALE GENOMIC DNA]</scope>
</reference>
<dbReference type="OrthoDB" id="1470350at2759"/>
<feature type="binding site" description="axial binding residue" evidence="7">
    <location>
        <position position="811"/>
    </location>
    <ligand>
        <name>heme</name>
        <dbReference type="ChEBI" id="CHEBI:30413"/>
    </ligand>
    <ligandPart>
        <name>Fe</name>
        <dbReference type="ChEBI" id="CHEBI:18248"/>
    </ligandPart>
</feature>
<dbReference type="PRINTS" id="PR00463">
    <property type="entry name" value="EP450I"/>
</dbReference>
<dbReference type="PANTHER" id="PTHR24286:SF290">
    <property type="entry name" value="ENT-KAURENOIC ACID OXIDASE 2-LIKE ISOFORM X1"/>
    <property type="match status" value="1"/>
</dbReference>
<evidence type="ECO:0000256" key="4">
    <source>
        <dbReference type="ARBA" id="ARBA00022723"/>
    </source>
</evidence>
<dbReference type="GO" id="GO:0020037">
    <property type="term" value="F:heme binding"/>
    <property type="evidence" value="ECO:0007669"/>
    <property type="project" value="InterPro"/>
</dbReference>
<reference evidence="8 9" key="1">
    <citation type="submission" date="2019-09" db="EMBL/GenBank/DDBJ databases">
        <authorList>
            <person name="Ou C."/>
        </authorList>
    </citation>
    <scope>NUCLEOTIDE SEQUENCE [LARGE SCALE GENOMIC DNA]</scope>
    <source>
        <strain evidence="8">S2</strain>
        <tissue evidence="8">Leaf</tissue>
    </source>
</reference>
<comment type="cofactor">
    <cofactor evidence="7">
        <name>heme</name>
        <dbReference type="ChEBI" id="CHEBI:30413"/>
    </cofactor>
</comment>
<keyword evidence="4 7" id="KW-0479">Metal-binding</keyword>
<accession>A0A5N5HZB0</accession>
<evidence type="ECO:0000256" key="3">
    <source>
        <dbReference type="ARBA" id="ARBA00022692"/>
    </source>
</evidence>
<name>A0A5N5HZB0_9ROSA</name>
<reference evidence="8 9" key="3">
    <citation type="submission" date="2019-11" db="EMBL/GenBank/DDBJ databases">
        <title>A de novo genome assembly of a pear dwarfing rootstock.</title>
        <authorList>
            <person name="Wang F."/>
            <person name="Wang J."/>
            <person name="Li S."/>
            <person name="Zhang Y."/>
            <person name="Fang M."/>
            <person name="Ma L."/>
            <person name="Zhao Y."/>
            <person name="Jiang S."/>
        </authorList>
    </citation>
    <scope>NUCLEOTIDE SEQUENCE [LARGE SCALE GENOMIC DNA]</scope>
    <source>
        <strain evidence="8">S2</strain>
        <tissue evidence="8">Leaf</tissue>
    </source>
</reference>
<evidence type="ECO:0000313" key="8">
    <source>
        <dbReference type="EMBL" id="KAB2632203.1"/>
    </source>
</evidence>
<dbReference type="GO" id="GO:0005506">
    <property type="term" value="F:iron ion binding"/>
    <property type="evidence" value="ECO:0007669"/>
    <property type="project" value="InterPro"/>
</dbReference>
<organism evidence="8 9">
    <name type="scientific">Pyrus ussuriensis x Pyrus communis</name>
    <dbReference type="NCBI Taxonomy" id="2448454"/>
    <lineage>
        <taxon>Eukaryota</taxon>
        <taxon>Viridiplantae</taxon>
        <taxon>Streptophyta</taxon>
        <taxon>Embryophyta</taxon>
        <taxon>Tracheophyta</taxon>
        <taxon>Spermatophyta</taxon>
        <taxon>Magnoliopsida</taxon>
        <taxon>eudicotyledons</taxon>
        <taxon>Gunneridae</taxon>
        <taxon>Pentapetalae</taxon>
        <taxon>rosids</taxon>
        <taxon>fabids</taxon>
        <taxon>Rosales</taxon>
        <taxon>Rosaceae</taxon>
        <taxon>Amygdaloideae</taxon>
        <taxon>Maleae</taxon>
        <taxon>Pyrus</taxon>
    </lineage>
</organism>
<keyword evidence="3" id="KW-0812">Transmembrane</keyword>
<evidence type="ECO:0000256" key="7">
    <source>
        <dbReference type="PIRSR" id="PIRSR602401-1"/>
    </source>
</evidence>
<dbReference type="GO" id="GO:0016020">
    <property type="term" value="C:membrane"/>
    <property type="evidence" value="ECO:0007669"/>
    <property type="project" value="UniProtKB-SubCell"/>
</dbReference>
<evidence type="ECO:0000256" key="1">
    <source>
        <dbReference type="ARBA" id="ARBA00004167"/>
    </source>
</evidence>
<dbReference type="SUPFAM" id="SSF48264">
    <property type="entry name" value="Cytochrome P450"/>
    <property type="match status" value="2"/>
</dbReference>
<protein>
    <submittedName>
        <fullName evidence="8">Ent-kaurenoic acid oxidase 2-like</fullName>
    </submittedName>
</protein>
<comment type="caution">
    <text evidence="8">The sequence shown here is derived from an EMBL/GenBank/DDBJ whole genome shotgun (WGS) entry which is preliminary data.</text>
</comment>
<dbReference type="GO" id="GO:0016132">
    <property type="term" value="P:brassinosteroid biosynthetic process"/>
    <property type="evidence" value="ECO:0007669"/>
    <property type="project" value="TreeGrafter"/>
</dbReference>
<dbReference type="InterPro" id="IPR002401">
    <property type="entry name" value="Cyt_P450_E_grp-I"/>
</dbReference>
<keyword evidence="6 7" id="KW-0408">Iron</keyword>
<dbReference type="PROSITE" id="PS00086">
    <property type="entry name" value="CYTOCHROME_P450"/>
    <property type="match status" value="2"/>
</dbReference>
<dbReference type="Proteomes" id="UP000327157">
    <property type="component" value="Chromosome 6"/>
</dbReference>
<dbReference type="InterPro" id="IPR036396">
    <property type="entry name" value="Cyt_P450_sf"/>
</dbReference>
<dbReference type="GO" id="GO:0051777">
    <property type="term" value="F:ent-kaurenoic acid monooxygenase activity"/>
    <property type="evidence" value="ECO:0007669"/>
    <property type="project" value="TreeGrafter"/>
</dbReference>
<dbReference type="GO" id="GO:0010268">
    <property type="term" value="P:brassinosteroid homeostasis"/>
    <property type="evidence" value="ECO:0007669"/>
    <property type="project" value="TreeGrafter"/>
</dbReference>
<evidence type="ECO:0000256" key="5">
    <source>
        <dbReference type="ARBA" id="ARBA00022989"/>
    </source>
</evidence>
<comment type="similarity">
    <text evidence="2">Belongs to the cytochrome P450 family.</text>
</comment>
<comment type="subcellular location">
    <subcellularLocation>
        <location evidence="1">Membrane</location>
        <topology evidence="1">Single-pass membrane protein</topology>
    </subcellularLocation>
</comment>
<keyword evidence="9" id="KW-1185">Reference proteome</keyword>
<keyword evidence="7" id="KW-0349">Heme</keyword>
<dbReference type="InterPro" id="IPR001128">
    <property type="entry name" value="Cyt_P450"/>
</dbReference>
<dbReference type="PANTHER" id="PTHR24286">
    <property type="entry name" value="CYTOCHROME P450 26"/>
    <property type="match status" value="1"/>
</dbReference>
<evidence type="ECO:0000313" key="9">
    <source>
        <dbReference type="Proteomes" id="UP000327157"/>
    </source>
</evidence>